<evidence type="ECO:0000313" key="4">
    <source>
        <dbReference type="EMBL" id="KAK7198976.1"/>
    </source>
</evidence>
<proteinExistence type="predicted"/>
<evidence type="ECO:0008006" key="6">
    <source>
        <dbReference type="Google" id="ProtNLM"/>
    </source>
</evidence>
<evidence type="ECO:0000256" key="2">
    <source>
        <dbReference type="SAM" id="Phobius"/>
    </source>
</evidence>
<keyword evidence="3" id="KW-0732">Signal</keyword>
<dbReference type="Proteomes" id="UP001430356">
    <property type="component" value="Unassembled WGS sequence"/>
</dbReference>
<keyword evidence="2" id="KW-1133">Transmembrane helix</keyword>
<evidence type="ECO:0000256" key="3">
    <source>
        <dbReference type="SAM" id="SignalP"/>
    </source>
</evidence>
<feature type="chain" id="PRO_5043855477" description="Membrane-associated protein" evidence="3">
    <location>
        <begin position="37"/>
        <end position="327"/>
    </location>
</feature>
<reference evidence="4 5" key="1">
    <citation type="journal article" date="2021" name="MBio">
        <title>A New Model Trypanosomatid, Novymonas esmeraldas: Genomic Perception of Its 'Candidatus Pandoraea novymonadis' Endosymbiont.</title>
        <authorList>
            <person name="Zakharova A."/>
            <person name="Saura A."/>
            <person name="Butenko A."/>
            <person name="Podesvova L."/>
            <person name="Warmusova S."/>
            <person name="Kostygov A.Y."/>
            <person name="Nenarokova A."/>
            <person name="Lukes J."/>
            <person name="Opperdoes F.R."/>
            <person name="Yurchenko V."/>
        </authorList>
    </citation>
    <scope>NUCLEOTIDE SEQUENCE [LARGE SCALE GENOMIC DNA]</scope>
    <source>
        <strain evidence="4 5">E262AT.01</strain>
    </source>
</reference>
<sequence>MAAHAKTPLLHRGRFCVALCIVASLLCITCIGGAAAAPTAVLGGPHGVVWRLAVPPPPQRRGVSAAANPSVQGSSSSFSSSSSSTLMSETASVVSPVLISSSSSSSINSSNSSSESPPPVFPPLTTQAVSPPQVNVTKLLTVVYSPTIMNDSTVGIVKWCARNGGAAAATNELPPLQVTEGAGYWVPVPGNNASAVNITFYRSFLSVTTSATLIDALLIAGNNGTIPGIVSAGLWSKMNMEKQYAWIAGLVVAVAAVVAACGLITVRLLYRRGYVNATGPHLQTTGTYTDLEMARMKYEARISSRSGSLASPPPPPPLPMREQRLSL</sequence>
<feature type="transmembrane region" description="Helical" evidence="2">
    <location>
        <begin position="244"/>
        <end position="270"/>
    </location>
</feature>
<keyword evidence="2" id="KW-0472">Membrane</keyword>
<feature type="region of interest" description="Disordered" evidence="1">
    <location>
        <begin position="304"/>
        <end position="327"/>
    </location>
</feature>
<keyword evidence="2" id="KW-0812">Transmembrane</keyword>
<feature type="signal peptide" evidence="3">
    <location>
        <begin position="1"/>
        <end position="36"/>
    </location>
</feature>
<protein>
    <recommendedName>
        <fullName evidence="6">Membrane-associated protein</fullName>
    </recommendedName>
</protein>
<gene>
    <name evidence="4" type="ORF">NESM_000865000</name>
</gene>
<feature type="region of interest" description="Disordered" evidence="1">
    <location>
        <begin position="60"/>
        <end position="81"/>
    </location>
</feature>
<comment type="caution">
    <text evidence="4">The sequence shown here is derived from an EMBL/GenBank/DDBJ whole genome shotgun (WGS) entry which is preliminary data.</text>
</comment>
<accession>A0AAW0EZF6</accession>
<evidence type="ECO:0000256" key="1">
    <source>
        <dbReference type="SAM" id="MobiDB-lite"/>
    </source>
</evidence>
<organism evidence="4 5">
    <name type="scientific">Novymonas esmeraldas</name>
    <dbReference type="NCBI Taxonomy" id="1808958"/>
    <lineage>
        <taxon>Eukaryota</taxon>
        <taxon>Discoba</taxon>
        <taxon>Euglenozoa</taxon>
        <taxon>Kinetoplastea</taxon>
        <taxon>Metakinetoplastina</taxon>
        <taxon>Trypanosomatida</taxon>
        <taxon>Trypanosomatidae</taxon>
        <taxon>Novymonas</taxon>
    </lineage>
</organism>
<evidence type="ECO:0000313" key="5">
    <source>
        <dbReference type="Proteomes" id="UP001430356"/>
    </source>
</evidence>
<dbReference type="EMBL" id="JAECZO010000194">
    <property type="protein sequence ID" value="KAK7198976.1"/>
    <property type="molecule type" value="Genomic_DNA"/>
</dbReference>
<feature type="region of interest" description="Disordered" evidence="1">
    <location>
        <begin position="107"/>
        <end position="127"/>
    </location>
</feature>
<name>A0AAW0EZF6_9TRYP</name>
<dbReference type="AlphaFoldDB" id="A0AAW0EZF6"/>
<keyword evidence="5" id="KW-1185">Reference proteome</keyword>